<dbReference type="GO" id="GO:0005948">
    <property type="term" value="C:acetolactate synthase complex"/>
    <property type="evidence" value="ECO:0007669"/>
    <property type="project" value="TreeGrafter"/>
</dbReference>
<dbReference type="PANTHER" id="PTHR18968">
    <property type="entry name" value="THIAMINE PYROPHOSPHATE ENZYMES"/>
    <property type="match status" value="1"/>
</dbReference>
<comment type="caution">
    <text evidence="7">The sequence shown here is derived from an EMBL/GenBank/DDBJ whole genome shotgun (WGS) entry which is preliminary data.</text>
</comment>
<comment type="similarity">
    <text evidence="1 3">Belongs to the TPP enzyme family.</text>
</comment>
<dbReference type="GO" id="GO:0009099">
    <property type="term" value="P:L-valine biosynthetic process"/>
    <property type="evidence" value="ECO:0007669"/>
    <property type="project" value="TreeGrafter"/>
</dbReference>
<evidence type="ECO:0000259" key="6">
    <source>
        <dbReference type="Pfam" id="PF02776"/>
    </source>
</evidence>
<name>A0A316FSY3_9GAMM</name>
<evidence type="ECO:0000313" key="7">
    <source>
        <dbReference type="EMBL" id="PWK50730.1"/>
    </source>
</evidence>
<evidence type="ECO:0000313" key="8">
    <source>
        <dbReference type="Proteomes" id="UP000245790"/>
    </source>
</evidence>
<dbReference type="Pfam" id="PF02775">
    <property type="entry name" value="TPP_enzyme_C"/>
    <property type="match status" value="1"/>
</dbReference>
<reference evidence="7 8" key="1">
    <citation type="submission" date="2018-05" db="EMBL/GenBank/DDBJ databases">
        <title>Genomic Encyclopedia of Type Strains, Phase IV (KMG-IV): sequencing the most valuable type-strain genomes for metagenomic binning, comparative biology and taxonomic classification.</title>
        <authorList>
            <person name="Goeker M."/>
        </authorList>
    </citation>
    <scope>NUCLEOTIDE SEQUENCE [LARGE SCALE GENOMIC DNA]</scope>
    <source>
        <strain evidence="7 8">DSM 25350</strain>
    </source>
</reference>
<dbReference type="CDD" id="cd07035">
    <property type="entry name" value="TPP_PYR_POX_like"/>
    <property type="match status" value="1"/>
</dbReference>
<dbReference type="FunFam" id="3.40.50.970:FF:000007">
    <property type="entry name" value="Acetolactate synthase"/>
    <property type="match status" value="1"/>
</dbReference>
<dbReference type="InterPro" id="IPR029035">
    <property type="entry name" value="DHS-like_NAD/FAD-binding_dom"/>
</dbReference>
<dbReference type="Gene3D" id="3.40.50.970">
    <property type="match status" value="2"/>
</dbReference>
<dbReference type="Pfam" id="PF02776">
    <property type="entry name" value="TPP_enzyme_N"/>
    <property type="match status" value="1"/>
</dbReference>
<evidence type="ECO:0000256" key="2">
    <source>
        <dbReference type="ARBA" id="ARBA00023052"/>
    </source>
</evidence>
<dbReference type="InterPro" id="IPR012000">
    <property type="entry name" value="Thiamin_PyroP_enz_cen_dom"/>
</dbReference>
<dbReference type="GO" id="GO:0050660">
    <property type="term" value="F:flavin adenine dinucleotide binding"/>
    <property type="evidence" value="ECO:0007669"/>
    <property type="project" value="TreeGrafter"/>
</dbReference>
<feature type="domain" description="Thiamine pyrophosphate enzyme N-terminal TPP-binding" evidence="6">
    <location>
        <begin position="26"/>
        <end position="137"/>
    </location>
</feature>
<dbReference type="Gene3D" id="3.40.50.1220">
    <property type="entry name" value="TPP-binding domain"/>
    <property type="match status" value="1"/>
</dbReference>
<dbReference type="GO" id="GO:0030976">
    <property type="term" value="F:thiamine pyrophosphate binding"/>
    <property type="evidence" value="ECO:0007669"/>
    <property type="project" value="InterPro"/>
</dbReference>
<keyword evidence="2 3" id="KW-0786">Thiamine pyrophosphate</keyword>
<sequence>MKSSSQEWDKKYTRKISTLGSDFDNADLIIEYLIRLGIDYVFGVPGGAIEPFFNAIFRAQSRGGPKLIVARHEAGAAFMADGYARETGRIGVCCATTGPGATNLITGVASAMVDYVPMLVITAQTPLPKFGRNALQESSCTAIDTVGIFRHCTRYNTLISHSEQMNAKLISALMAANRSPVGPAHISIPSDILREKITSNTVVRTEHIRQNFILTDNQAVQKFIDLLTRSWRIAVFIGKGCGDAIEEIMRFAEMTHSPIMVGPAGKRWMNSYHPSYRGVFGFAGHPSAIQTMADDSIDLLIAVGTPLTELGTGGWKNQLLSERLVHVDSTVEHFTRSPMAKLHVCGDIKAIFEQVNSCLEEGKKWGRTWDSFDPIKENYLNKTPSTKNHGYQIRMEHADACEDTSSPLKPQCVVTEFAHRIPENFRIHLDAGNVWGWFTHYFHRPSSKGHYHISMGFGSMGWAIGAAIGNTLGSQQPSVCITGDGSYLMSGQEITVALQHQLTVIYVIFNDSALGMVKHGQRLGDAEQIGFELPDINYAQMANAMGIEGIVIKTFEELISIDWKALGSKNSPTLIDLRIDGEQVPPMGERVKGLANESATPGG</sequence>
<evidence type="ECO:0000256" key="1">
    <source>
        <dbReference type="ARBA" id="ARBA00007812"/>
    </source>
</evidence>
<dbReference type="InterPro" id="IPR045229">
    <property type="entry name" value="TPP_enz"/>
</dbReference>
<dbReference type="GO" id="GO:0003984">
    <property type="term" value="F:acetolactate synthase activity"/>
    <property type="evidence" value="ECO:0007669"/>
    <property type="project" value="TreeGrafter"/>
</dbReference>
<dbReference type="EMBL" id="QGGU01000006">
    <property type="protein sequence ID" value="PWK50730.1"/>
    <property type="molecule type" value="Genomic_DNA"/>
</dbReference>
<accession>A0A316FSY3</accession>
<dbReference type="OrthoDB" id="9785953at2"/>
<feature type="domain" description="Thiamine pyrophosphate enzyme central" evidence="4">
    <location>
        <begin position="220"/>
        <end position="354"/>
    </location>
</feature>
<dbReference type="CDD" id="cd00568">
    <property type="entry name" value="TPP_enzymes"/>
    <property type="match status" value="1"/>
</dbReference>
<dbReference type="InterPro" id="IPR011766">
    <property type="entry name" value="TPP_enzyme_TPP-bd"/>
</dbReference>
<keyword evidence="8" id="KW-1185">Reference proteome</keyword>
<evidence type="ECO:0000259" key="4">
    <source>
        <dbReference type="Pfam" id="PF00205"/>
    </source>
</evidence>
<organism evidence="7 8">
    <name type="scientific">Pleionea mediterranea</name>
    <dbReference type="NCBI Taxonomy" id="523701"/>
    <lineage>
        <taxon>Bacteria</taxon>
        <taxon>Pseudomonadati</taxon>
        <taxon>Pseudomonadota</taxon>
        <taxon>Gammaproteobacteria</taxon>
        <taxon>Oceanospirillales</taxon>
        <taxon>Pleioneaceae</taxon>
        <taxon>Pleionea</taxon>
    </lineage>
</organism>
<dbReference type="AlphaFoldDB" id="A0A316FSY3"/>
<protein>
    <submittedName>
        <fullName evidence="7">Acetolactate synthase-1/2/3 large subunit</fullName>
    </submittedName>
</protein>
<dbReference type="GO" id="GO:0009097">
    <property type="term" value="P:isoleucine biosynthetic process"/>
    <property type="evidence" value="ECO:0007669"/>
    <property type="project" value="TreeGrafter"/>
</dbReference>
<proteinExistence type="inferred from homology"/>
<feature type="domain" description="Thiamine pyrophosphate enzyme TPP-binding" evidence="5">
    <location>
        <begin position="430"/>
        <end position="576"/>
    </location>
</feature>
<dbReference type="InterPro" id="IPR012001">
    <property type="entry name" value="Thiamin_PyroP_enz_TPP-bd_dom"/>
</dbReference>
<gene>
    <name evidence="7" type="ORF">C8D97_10617</name>
</gene>
<dbReference type="Pfam" id="PF00205">
    <property type="entry name" value="TPP_enzyme_M"/>
    <property type="match status" value="1"/>
</dbReference>
<evidence type="ECO:0000259" key="5">
    <source>
        <dbReference type="Pfam" id="PF02775"/>
    </source>
</evidence>
<dbReference type="GO" id="GO:0000287">
    <property type="term" value="F:magnesium ion binding"/>
    <property type="evidence" value="ECO:0007669"/>
    <property type="project" value="InterPro"/>
</dbReference>
<dbReference type="RefSeq" id="WP_109763397.1">
    <property type="nucleotide sequence ID" value="NZ_QGGU01000006.1"/>
</dbReference>
<dbReference type="Proteomes" id="UP000245790">
    <property type="component" value="Unassembled WGS sequence"/>
</dbReference>
<dbReference type="InterPro" id="IPR029061">
    <property type="entry name" value="THDP-binding"/>
</dbReference>
<dbReference type="SUPFAM" id="SSF52518">
    <property type="entry name" value="Thiamin diphosphate-binding fold (THDP-binding)"/>
    <property type="match status" value="2"/>
</dbReference>
<evidence type="ECO:0000256" key="3">
    <source>
        <dbReference type="RuleBase" id="RU362132"/>
    </source>
</evidence>
<dbReference type="PANTHER" id="PTHR18968:SF13">
    <property type="entry name" value="ACETOLACTATE SYNTHASE CATALYTIC SUBUNIT, MITOCHONDRIAL"/>
    <property type="match status" value="1"/>
</dbReference>
<dbReference type="SUPFAM" id="SSF52467">
    <property type="entry name" value="DHS-like NAD/FAD-binding domain"/>
    <property type="match status" value="1"/>
</dbReference>